<dbReference type="AlphaFoldDB" id="A0A4P7XLA2"/>
<evidence type="ECO:0000256" key="1">
    <source>
        <dbReference type="ARBA" id="ARBA00004651"/>
    </source>
</evidence>
<dbReference type="InterPro" id="IPR005598">
    <property type="entry name" value="ATP_synth_I"/>
</dbReference>
<sequence length="131" mass="13865">MRSRRAAGLQRPPIKLLMGLQSGVALLVSAAFLTEGKVAGYSALLGALAALIPNFYFILKAFTFSGARAAPRMVSAMQKGAGGKLVLTAVIFAVVFIFVKPINIAALTFTFVVLVLVSATAPWLISRTPQR</sequence>
<feature type="transmembrane region" description="Helical" evidence="6">
    <location>
        <begin position="104"/>
        <end position="125"/>
    </location>
</feature>
<gene>
    <name evidence="7" type="ORF">soil367_18210</name>
</gene>
<dbReference type="GO" id="GO:0005886">
    <property type="term" value="C:plasma membrane"/>
    <property type="evidence" value="ECO:0007669"/>
    <property type="project" value="UniProtKB-SubCell"/>
</dbReference>
<feature type="transmembrane region" description="Helical" evidence="6">
    <location>
        <begin position="80"/>
        <end position="98"/>
    </location>
</feature>
<protein>
    <submittedName>
        <fullName evidence="7">F0F1 ATP synthase subunit I</fullName>
    </submittedName>
</protein>
<reference evidence="7 8" key="1">
    <citation type="submission" date="2018-07" db="EMBL/GenBank/DDBJ databases">
        <title>Marsedoiliclastica nanhaica gen. nov. sp. nov., a novel marine hydrocarbonoclastic bacterium isolated from an in-situ enriched hydrocarbon-degrading consortium in deep-sea sediment.</title>
        <authorList>
            <person name="Dong C."/>
            <person name="Ma T."/>
            <person name="Liu R."/>
            <person name="Shao Z."/>
        </authorList>
    </citation>
    <scope>NUCLEOTIDE SEQUENCE [LARGE SCALE GENOMIC DNA]</scope>
    <source>
        <strain evidence="8">soil36-7</strain>
    </source>
</reference>
<organism evidence="7 8">
    <name type="scientific">Hydrocarboniclastica marina</name>
    <dbReference type="NCBI Taxonomy" id="2259620"/>
    <lineage>
        <taxon>Bacteria</taxon>
        <taxon>Pseudomonadati</taxon>
        <taxon>Pseudomonadota</taxon>
        <taxon>Gammaproteobacteria</taxon>
        <taxon>Alteromonadales</taxon>
        <taxon>Alteromonadaceae</taxon>
        <taxon>Hydrocarboniclastica</taxon>
    </lineage>
</organism>
<keyword evidence="3 6" id="KW-0812">Transmembrane</keyword>
<dbReference type="Pfam" id="PF03899">
    <property type="entry name" value="ATP-synt_I"/>
    <property type="match status" value="1"/>
</dbReference>
<dbReference type="OrthoDB" id="5702716at2"/>
<keyword evidence="8" id="KW-1185">Reference proteome</keyword>
<evidence type="ECO:0000313" key="7">
    <source>
        <dbReference type="EMBL" id="QCF27705.1"/>
    </source>
</evidence>
<evidence type="ECO:0000256" key="4">
    <source>
        <dbReference type="ARBA" id="ARBA00022989"/>
    </source>
</evidence>
<feature type="transmembrane region" description="Helical" evidence="6">
    <location>
        <begin position="39"/>
        <end position="59"/>
    </location>
</feature>
<dbReference type="EMBL" id="CP031093">
    <property type="protein sequence ID" value="QCF27705.1"/>
    <property type="molecule type" value="Genomic_DNA"/>
</dbReference>
<keyword evidence="2" id="KW-1003">Cell membrane</keyword>
<keyword evidence="5 6" id="KW-0472">Membrane</keyword>
<comment type="subcellular location">
    <subcellularLocation>
        <location evidence="1">Cell membrane</location>
        <topology evidence="1">Multi-pass membrane protein</topology>
    </subcellularLocation>
</comment>
<evidence type="ECO:0000256" key="3">
    <source>
        <dbReference type="ARBA" id="ARBA00022692"/>
    </source>
</evidence>
<name>A0A4P7XLA2_9ALTE</name>
<evidence type="ECO:0000256" key="2">
    <source>
        <dbReference type="ARBA" id="ARBA00022475"/>
    </source>
</evidence>
<proteinExistence type="predicted"/>
<dbReference type="KEGG" id="hmi:soil367_18210"/>
<evidence type="ECO:0000313" key="8">
    <source>
        <dbReference type="Proteomes" id="UP000298049"/>
    </source>
</evidence>
<evidence type="ECO:0000256" key="5">
    <source>
        <dbReference type="ARBA" id="ARBA00023136"/>
    </source>
</evidence>
<feature type="transmembrane region" description="Helical" evidence="6">
    <location>
        <begin position="12"/>
        <end position="33"/>
    </location>
</feature>
<dbReference type="Proteomes" id="UP000298049">
    <property type="component" value="Chromosome"/>
</dbReference>
<evidence type="ECO:0000256" key="6">
    <source>
        <dbReference type="SAM" id="Phobius"/>
    </source>
</evidence>
<accession>A0A4P7XLA2</accession>
<keyword evidence="4 6" id="KW-1133">Transmembrane helix</keyword>